<evidence type="ECO:0000313" key="2">
    <source>
        <dbReference type="EMBL" id="QUC11644.1"/>
    </source>
</evidence>
<dbReference type="SUPFAM" id="SSF54001">
    <property type="entry name" value="Cysteine proteinases"/>
    <property type="match status" value="1"/>
</dbReference>
<evidence type="ECO:0000259" key="1">
    <source>
        <dbReference type="SMART" id="SM00460"/>
    </source>
</evidence>
<sequence>MRARKDHMTHLGPTPMLDLDHPRLRELVERRGWVVLEPRARIGAVYDFVRNEIPFGYNASDLLPASRVLDDGHGQCNTKATLLMALLRATGIECRFHGATIRKELQKGVVTGLSYVLAPGEILHSWAEARFEDRWVGLEGVILDSGYLRGLRRSVRSEGEVLGYGAGTEDIADPPVVWCGMETAIQKTGIARDLGIFDDPDSFYQVHGENLSGFRGLLYKHVIRHRMNRRVAHVRNTGARL</sequence>
<dbReference type="Pfam" id="PF01841">
    <property type="entry name" value="Transglut_core"/>
    <property type="match status" value="1"/>
</dbReference>
<dbReference type="GeneID" id="64407966"/>
<feature type="domain" description="Transglutaminase-like" evidence="1">
    <location>
        <begin position="68"/>
        <end position="142"/>
    </location>
</feature>
<dbReference type="EMBL" id="CP072385">
    <property type="protein sequence ID" value="QUC11644.1"/>
    <property type="molecule type" value="Genomic_DNA"/>
</dbReference>
<dbReference type="PANTHER" id="PTHR33490">
    <property type="entry name" value="BLR5614 PROTEIN-RELATED"/>
    <property type="match status" value="1"/>
</dbReference>
<name>A0AB37I656_9ACTN</name>
<evidence type="ECO:0000313" key="3">
    <source>
        <dbReference type="Proteomes" id="UP000677180"/>
    </source>
</evidence>
<proteinExistence type="predicted"/>
<reference evidence="2" key="1">
    <citation type="submission" date="2021-03" db="EMBL/GenBank/DDBJ databases">
        <title>Human Oral Microbial Genomes.</title>
        <authorList>
            <person name="Johnston C.D."/>
            <person name="Chen T."/>
            <person name="Dewhirst F.E."/>
        </authorList>
    </citation>
    <scope>NUCLEOTIDE SEQUENCE</scope>
    <source>
        <strain evidence="2">F0714</strain>
    </source>
</reference>
<accession>A0AB37I656</accession>
<dbReference type="InterPro" id="IPR002931">
    <property type="entry name" value="Transglutaminase-like"/>
</dbReference>
<dbReference type="AlphaFoldDB" id="A0AB37I656"/>
<dbReference type="Proteomes" id="UP000677180">
    <property type="component" value="Chromosome"/>
</dbReference>
<gene>
    <name evidence="2" type="ORF">J5A53_02785</name>
</gene>
<dbReference type="PANTHER" id="PTHR33490:SF3">
    <property type="entry name" value="CONSERVED INTEGRAL MEMBRANE PROTEIN"/>
    <property type="match status" value="1"/>
</dbReference>
<dbReference type="InterPro" id="IPR038765">
    <property type="entry name" value="Papain-like_cys_pep_sf"/>
</dbReference>
<dbReference type="SMART" id="SM00460">
    <property type="entry name" value="TGc"/>
    <property type="match status" value="1"/>
</dbReference>
<dbReference type="RefSeq" id="WP_197720264.1">
    <property type="nucleotide sequence ID" value="NZ_CAJZDL010000002.1"/>
</dbReference>
<organism evidence="2 3">
    <name type="scientific">Arachnia propionica</name>
    <dbReference type="NCBI Taxonomy" id="1750"/>
    <lineage>
        <taxon>Bacteria</taxon>
        <taxon>Bacillati</taxon>
        <taxon>Actinomycetota</taxon>
        <taxon>Actinomycetes</taxon>
        <taxon>Propionibacteriales</taxon>
        <taxon>Propionibacteriaceae</taxon>
        <taxon>Arachnia</taxon>
    </lineage>
</organism>
<protein>
    <submittedName>
        <fullName evidence="2">Transglutaminase family protein</fullName>
    </submittedName>
</protein>
<dbReference type="Gene3D" id="3.10.620.30">
    <property type="match status" value="1"/>
</dbReference>